<dbReference type="GO" id="GO:0006353">
    <property type="term" value="P:DNA-templated transcription termination"/>
    <property type="evidence" value="ECO:0007669"/>
    <property type="project" value="InterPro"/>
</dbReference>
<dbReference type="AlphaFoldDB" id="A0A3P6F9B9"/>
<feature type="compositionally biased region" description="Basic and acidic residues" evidence="1">
    <location>
        <begin position="107"/>
        <end position="118"/>
    </location>
</feature>
<name>A0A3P6F9B9_BRAOL</name>
<protein>
    <recommendedName>
        <fullName evidence="2">Rho termination factor-like N-terminal domain-containing protein</fullName>
    </recommendedName>
</protein>
<dbReference type="Pfam" id="PF07498">
    <property type="entry name" value="Rho_N"/>
    <property type="match status" value="1"/>
</dbReference>
<dbReference type="InterPro" id="IPR011112">
    <property type="entry name" value="Rho-like_N"/>
</dbReference>
<dbReference type="EMBL" id="LR031878">
    <property type="protein sequence ID" value="VDD48860.1"/>
    <property type="molecule type" value="Genomic_DNA"/>
</dbReference>
<proteinExistence type="predicted"/>
<feature type="compositionally biased region" description="Basic and acidic residues" evidence="1">
    <location>
        <begin position="136"/>
        <end position="155"/>
    </location>
</feature>
<dbReference type="PANTHER" id="PTHR34449">
    <property type="entry name" value="RHO TERMINATION FACTOR"/>
    <property type="match status" value="1"/>
</dbReference>
<accession>A0A3P6F9B9</accession>
<sequence length="232" mass="25879">MDLALHFPSLIKQGFRRADHLHFRDRFADSLSTSFVQSFSRAAFDGGDRRSWHGEKAWSSSLTWRSKKGYVVCCKNPSDDVQSLDPSKAKQEEIISLFRRIQASISKGEESQGTDEKNGLASSGNESLSKAILDVLEKPRDKTDGDAGVRIEPPKRQVARPPSSFAKRSPTRPSAPGQRGKLPITKSSMEETEKEEIETMKLAELKEVAKNKGLKGYSKLKKSEILELLRSS</sequence>
<gene>
    <name evidence="3" type="ORF">BOLC1T01249H</name>
</gene>
<organism evidence="3">
    <name type="scientific">Brassica oleracea</name>
    <name type="common">Wild cabbage</name>
    <dbReference type="NCBI Taxonomy" id="3712"/>
    <lineage>
        <taxon>Eukaryota</taxon>
        <taxon>Viridiplantae</taxon>
        <taxon>Streptophyta</taxon>
        <taxon>Embryophyta</taxon>
        <taxon>Tracheophyta</taxon>
        <taxon>Spermatophyta</taxon>
        <taxon>Magnoliopsida</taxon>
        <taxon>eudicotyledons</taxon>
        <taxon>Gunneridae</taxon>
        <taxon>Pentapetalae</taxon>
        <taxon>rosids</taxon>
        <taxon>malvids</taxon>
        <taxon>Brassicales</taxon>
        <taxon>Brassicaceae</taxon>
        <taxon>Brassiceae</taxon>
        <taxon>Brassica</taxon>
    </lineage>
</organism>
<evidence type="ECO:0000313" key="3">
    <source>
        <dbReference type="EMBL" id="VDD48860.1"/>
    </source>
</evidence>
<reference evidence="3" key="1">
    <citation type="submission" date="2018-11" db="EMBL/GenBank/DDBJ databases">
        <authorList>
            <consortium name="Genoscope - CEA"/>
            <person name="William W."/>
        </authorList>
    </citation>
    <scope>NUCLEOTIDE SEQUENCE</scope>
</reference>
<feature type="region of interest" description="Disordered" evidence="1">
    <location>
        <begin position="106"/>
        <end position="125"/>
    </location>
</feature>
<feature type="domain" description="Rho termination factor-like N-terminal" evidence="2">
    <location>
        <begin position="196"/>
        <end position="227"/>
    </location>
</feature>
<evidence type="ECO:0000259" key="2">
    <source>
        <dbReference type="Pfam" id="PF07498"/>
    </source>
</evidence>
<evidence type="ECO:0000256" key="1">
    <source>
        <dbReference type="SAM" id="MobiDB-lite"/>
    </source>
</evidence>
<dbReference type="PANTHER" id="PTHR34449:SF2">
    <property type="entry name" value="RHO TERMINATION FACTOR"/>
    <property type="match status" value="1"/>
</dbReference>
<feature type="region of interest" description="Disordered" evidence="1">
    <location>
        <begin position="136"/>
        <end position="195"/>
    </location>
</feature>